<dbReference type="GO" id="GO:0005886">
    <property type="term" value="C:plasma membrane"/>
    <property type="evidence" value="ECO:0007669"/>
    <property type="project" value="TreeGrafter"/>
</dbReference>
<evidence type="ECO:0000313" key="5">
    <source>
        <dbReference type="EMBL" id="KAJ9156614.1"/>
    </source>
</evidence>
<dbReference type="PANTHER" id="PTHR12483">
    <property type="entry name" value="SOLUTE CARRIER FAMILY 31 COPPER TRANSPORTERS"/>
    <property type="match status" value="1"/>
</dbReference>
<keyword evidence="1 4" id="KW-0812">Transmembrane</keyword>
<organism evidence="5 6">
    <name type="scientific">Pleurostoma richardsiae</name>
    <dbReference type="NCBI Taxonomy" id="41990"/>
    <lineage>
        <taxon>Eukaryota</taxon>
        <taxon>Fungi</taxon>
        <taxon>Dikarya</taxon>
        <taxon>Ascomycota</taxon>
        <taxon>Pezizomycotina</taxon>
        <taxon>Sordariomycetes</taxon>
        <taxon>Sordariomycetidae</taxon>
        <taxon>Calosphaeriales</taxon>
        <taxon>Pleurostomataceae</taxon>
        <taxon>Pleurostoma</taxon>
    </lineage>
</organism>
<dbReference type="Pfam" id="PF04145">
    <property type="entry name" value="Ctr"/>
    <property type="match status" value="1"/>
</dbReference>
<dbReference type="Proteomes" id="UP001174694">
    <property type="component" value="Unassembled WGS sequence"/>
</dbReference>
<dbReference type="GO" id="GO:0005375">
    <property type="term" value="F:copper ion transmembrane transporter activity"/>
    <property type="evidence" value="ECO:0007669"/>
    <property type="project" value="UniProtKB-UniRule"/>
</dbReference>
<evidence type="ECO:0000256" key="4">
    <source>
        <dbReference type="RuleBase" id="RU367022"/>
    </source>
</evidence>
<keyword evidence="4" id="KW-0186">Copper</keyword>
<keyword evidence="2 4" id="KW-1133">Transmembrane helix</keyword>
<dbReference type="InterPro" id="IPR007274">
    <property type="entry name" value="Cop_transporter"/>
</dbReference>
<reference evidence="5" key="1">
    <citation type="submission" date="2022-07" db="EMBL/GenBank/DDBJ databases">
        <title>Fungi with potential for degradation of polypropylene.</title>
        <authorList>
            <person name="Gostincar C."/>
        </authorList>
    </citation>
    <scope>NUCLEOTIDE SEQUENCE</scope>
    <source>
        <strain evidence="5">EXF-13308</strain>
    </source>
</reference>
<evidence type="ECO:0000256" key="1">
    <source>
        <dbReference type="ARBA" id="ARBA00022692"/>
    </source>
</evidence>
<proteinExistence type="inferred from homology"/>
<comment type="caution">
    <text evidence="5">The sequence shown here is derived from an EMBL/GenBank/DDBJ whole genome shotgun (WGS) entry which is preliminary data.</text>
</comment>
<feature type="transmembrane region" description="Helical" evidence="4">
    <location>
        <begin position="125"/>
        <end position="143"/>
    </location>
</feature>
<dbReference type="PANTHER" id="PTHR12483:SF120">
    <property type="entry name" value="HIGH-AFFINITY COPPER TRANSPORTER CTRA2"/>
    <property type="match status" value="1"/>
</dbReference>
<evidence type="ECO:0000256" key="3">
    <source>
        <dbReference type="ARBA" id="ARBA00023136"/>
    </source>
</evidence>
<sequence>MAMVFFGAADTPLFSSAWTPSGGGSYAATCVFLVALSVAYRALLALRGVLSERLWRADPWAHKEVMSGDKPELCHGDGGSVLGAARRRWRSRPFHWALEGSRALFEMIVGGVSYLLMLAAMTMNVGYFLSVLGGVFLGTLLVGRFESGNEHH</sequence>
<keyword evidence="4" id="KW-0187">Copper transport</keyword>
<name>A0AA38S5L2_9PEZI</name>
<dbReference type="AlphaFoldDB" id="A0AA38S5L2"/>
<keyword evidence="6" id="KW-1185">Reference proteome</keyword>
<keyword evidence="4" id="KW-0406">Ion transport</keyword>
<evidence type="ECO:0000256" key="2">
    <source>
        <dbReference type="ARBA" id="ARBA00022989"/>
    </source>
</evidence>
<dbReference type="EMBL" id="JANBVO010000002">
    <property type="protein sequence ID" value="KAJ9156614.1"/>
    <property type="molecule type" value="Genomic_DNA"/>
</dbReference>
<keyword evidence="4" id="KW-0813">Transport</keyword>
<gene>
    <name evidence="5" type="ORF">NKR23_g910</name>
</gene>
<keyword evidence="3 4" id="KW-0472">Membrane</keyword>
<accession>A0AA38S5L2</accession>
<feature type="transmembrane region" description="Helical" evidence="4">
    <location>
        <begin position="26"/>
        <end position="46"/>
    </location>
</feature>
<evidence type="ECO:0000313" key="6">
    <source>
        <dbReference type="Proteomes" id="UP001174694"/>
    </source>
</evidence>
<protein>
    <recommendedName>
        <fullName evidence="4">Copper transport protein</fullName>
    </recommendedName>
</protein>
<comment type="subcellular location">
    <subcellularLocation>
        <location evidence="4">Membrane</location>
        <topology evidence="4">Multi-pass membrane protein</topology>
    </subcellularLocation>
</comment>
<feature type="transmembrane region" description="Helical" evidence="4">
    <location>
        <begin position="96"/>
        <end position="119"/>
    </location>
</feature>
<comment type="similarity">
    <text evidence="4">Belongs to the copper transporter (Ctr) (TC 1.A.56) family. SLC31A subfamily.</text>
</comment>